<feature type="compositionally biased region" description="Basic and acidic residues" evidence="2">
    <location>
        <begin position="102"/>
        <end position="131"/>
    </location>
</feature>
<proteinExistence type="inferred from homology"/>
<feature type="compositionally biased region" description="Polar residues" evidence="2">
    <location>
        <begin position="147"/>
        <end position="157"/>
    </location>
</feature>
<comment type="caution">
    <text evidence="3">The sequence shown here is derived from an EMBL/GenBank/DDBJ whole genome shotgun (WGS) entry which is preliminary data.</text>
</comment>
<protein>
    <submittedName>
        <fullName evidence="3">Uncharacterized protein</fullName>
    </submittedName>
</protein>
<evidence type="ECO:0000256" key="1">
    <source>
        <dbReference type="ARBA" id="ARBA00007114"/>
    </source>
</evidence>
<dbReference type="Proteomes" id="UP001212997">
    <property type="component" value="Unassembled WGS sequence"/>
</dbReference>
<feature type="region of interest" description="Disordered" evidence="2">
    <location>
        <begin position="54"/>
        <end position="169"/>
    </location>
</feature>
<sequence>MFASALEGLFTVLGPAIQAKSPANQRVSFQVSADSAFNKSNFLERQRLAHFISHSTRPEIMPRATKHSGKSRHDPLHVQLGDDEHNAKFGRISQPHKRRKSKPDADDQESSEHILDPKTSRRIFELARDQQNELEEPEDDEDEEFENQTAFTLPRSQNLDEDDDDLADFNGSDVEEEVEEIEVDESDLQTLDALLPANAGERRTLADIIFSKLESADAEKTTVIQKAQQGPQLPFFSHISSHLIPNPQSQIQTALQIQPWA</sequence>
<dbReference type="PANTHER" id="PTHR12821">
    <property type="entry name" value="BYSTIN"/>
    <property type="match status" value="1"/>
</dbReference>
<feature type="compositionally biased region" description="Acidic residues" evidence="2">
    <location>
        <begin position="132"/>
        <end position="146"/>
    </location>
</feature>
<dbReference type="GO" id="GO:0030688">
    <property type="term" value="C:preribosome, small subunit precursor"/>
    <property type="evidence" value="ECO:0007669"/>
    <property type="project" value="TreeGrafter"/>
</dbReference>
<dbReference type="GO" id="GO:0006364">
    <property type="term" value="P:rRNA processing"/>
    <property type="evidence" value="ECO:0007669"/>
    <property type="project" value="TreeGrafter"/>
</dbReference>
<dbReference type="InterPro" id="IPR007955">
    <property type="entry name" value="Bystin"/>
</dbReference>
<feature type="compositionally biased region" description="Basic and acidic residues" evidence="2">
    <location>
        <begin position="71"/>
        <end position="87"/>
    </location>
</feature>
<organism evidence="3 4">
    <name type="scientific">Meripilus lineatus</name>
    <dbReference type="NCBI Taxonomy" id="2056292"/>
    <lineage>
        <taxon>Eukaryota</taxon>
        <taxon>Fungi</taxon>
        <taxon>Dikarya</taxon>
        <taxon>Basidiomycota</taxon>
        <taxon>Agaricomycotina</taxon>
        <taxon>Agaricomycetes</taxon>
        <taxon>Polyporales</taxon>
        <taxon>Meripilaceae</taxon>
        <taxon>Meripilus</taxon>
    </lineage>
</organism>
<accession>A0AAD5V2P0</accession>
<dbReference type="GO" id="GO:0030515">
    <property type="term" value="F:snoRNA binding"/>
    <property type="evidence" value="ECO:0007669"/>
    <property type="project" value="TreeGrafter"/>
</dbReference>
<evidence type="ECO:0000313" key="4">
    <source>
        <dbReference type="Proteomes" id="UP001212997"/>
    </source>
</evidence>
<keyword evidence="4" id="KW-1185">Reference proteome</keyword>
<name>A0AAD5V2P0_9APHY</name>
<gene>
    <name evidence="3" type="ORF">NLI96_g5638</name>
</gene>
<feature type="compositionally biased region" description="Acidic residues" evidence="2">
    <location>
        <begin position="159"/>
        <end position="169"/>
    </location>
</feature>
<evidence type="ECO:0000313" key="3">
    <source>
        <dbReference type="EMBL" id="KAJ3484449.1"/>
    </source>
</evidence>
<evidence type="ECO:0000256" key="2">
    <source>
        <dbReference type="SAM" id="MobiDB-lite"/>
    </source>
</evidence>
<reference evidence="3" key="1">
    <citation type="submission" date="2022-07" db="EMBL/GenBank/DDBJ databases">
        <title>Genome Sequence of Physisporinus lineatus.</title>
        <authorList>
            <person name="Buettner E."/>
        </authorList>
    </citation>
    <scope>NUCLEOTIDE SEQUENCE</scope>
    <source>
        <strain evidence="3">VT162</strain>
    </source>
</reference>
<dbReference type="PANTHER" id="PTHR12821:SF0">
    <property type="entry name" value="BYSTIN"/>
    <property type="match status" value="1"/>
</dbReference>
<dbReference type="AlphaFoldDB" id="A0AAD5V2P0"/>
<dbReference type="GO" id="GO:0005737">
    <property type="term" value="C:cytoplasm"/>
    <property type="evidence" value="ECO:0007669"/>
    <property type="project" value="TreeGrafter"/>
</dbReference>
<dbReference type="GO" id="GO:0005730">
    <property type="term" value="C:nucleolus"/>
    <property type="evidence" value="ECO:0007669"/>
    <property type="project" value="TreeGrafter"/>
</dbReference>
<dbReference type="EMBL" id="JANAWD010000189">
    <property type="protein sequence ID" value="KAJ3484449.1"/>
    <property type="molecule type" value="Genomic_DNA"/>
</dbReference>
<comment type="similarity">
    <text evidence="1">Belongs to the bystin family.</text>
</comment>